<keyword evidence="6" id="KW-1185">Reference proteome</keyword>
<protein>
    <submittedName>
        <fullName evidence="5">2-nitropropane dioxygenase</fullName>
    </submittedName>
</protein>
<evidence type="ECO:0000256" key="4">
    <source>
        <dbReference type="SAM" id="MobiDB-lite"/>
    </source>
</evidence>
<accession>A0ABM8AVZ4</accession>
<keyword evidence="2" id="KW-0288">FMN</keyword>
<gene>
    <name evidence="5" type="ORF">JCM14722_31710</name>
</gene>
<dbReference type="InterPro" id="IPR013785">
    <property type="entry name" value="Aldolase_TIM"/>
</dbReference>
<evidence type="ECO:0000313" key="5">
    <source>
        <dbReference type="EMBL" id="BDQ35629.1"/>
    </source>
</evidence>
<proteinExistence type="predicted"/>
<dbReference type="Gene3D" id="3.20.20.70">
    <property type="entry name" value="Aldolase class I"/>
    <property type="match status" value="1"/>
</dbReference>
<name>A0ABM8AVZ4_9BACT</name>
<evidence type="ECO:0000256" key="3">
    <source>
        <dbReference type="ARBA" id="ARBA00023002"/>
    </source>
</evidence>
<dbReference type="CDD" id="cd04730">
    <property type="entry name" value="NPD_like"/>
    <property type="match status" value="1"/>
</dbReference>
<evidence type="ECO:0000313" key="6">
    <source>
        <dbReference type="Proteomes" id="UP001061361"/>
    </source>
</evidence>
<evidence type="ECO:0000256" key="2">
    <source>
        <dbReference type="ARBA" id="ARBA00022643"/>
    </source>
</evidence>
<sequence length="400" mass="43661">MKLPNLTFGDLTARLPIIQGGMGVGISLSGLASAVANEGGVGVIATSMIGMRDPKRSKDPEGADHRGLIEEIRKARGKMTDGLLGVNIMCALTNYSDMVKTSIREGVDLIISGAGLPMDLPGYLREVSDELKKDIKTKLVPIVSSGRAANILCKKWMKKFEYLPDGFVVEGPRAGGHLGFKAEDLEKPEFQLENIVTDVINAVQPYRDSHHKDIPVIAAGGVYTGDDIAKFLEMGAAGVQMGTRFVATEECDADEAFKQAYVNAQKEDVTIIKSPVGLPGRALKNAFLDAVSSGLKHPKKCVHKCLHSCAEENSPYCIAQALVNAYKGRLKHGFAFAGANAYLIDKIVTVKELMTDLREEAERKYEEVGIRLQETREEMGKKIQETKEEAERRIRDALNK</sequence>
<dbReference type="Pfam" id="PF03060">
    <property type="entry name" value="NMO"/>
    <property type="match status" value="1"/>
</dbReference>
<dbReference type="EMBL" id="AP026708">
    <property type="protein sequence ID" value="BDQ35629.1"/>
    <property type="molecule type" value="Genomic_DNA"/>
</dbReference>
<dbReference type="GO" id="GO:0051213">
    <property type="term" value="F:dioxygenase activity"/>
    <property type="evidence" value="ECO:0007669"/>
    <property type="project" value="UniProtKB-KW"/>
</dbReference>
<dbReference type="SUPFAM" id="SSF51412">
    <property type="entry name" value="Inosine monophosphate dehydrogenase (IMPDH)"/>
    <property type="match status" value="1"/>
</dbReference>
<feature type="region of interest" description="Disordered" evidence="4">
    <location>
        <begin position="379"/>
        <end position="400"/>
    </location>
</feature>
<dbReference type="PANTHER" id="PTHR32332:SF18">
    <property type="entry name" value="2-NITROPROPANE DIOXYGENASE"/>
    <property type="match status" value="1"/>
</dbReference>
<keyword evidence="1" id="KW-0285">Flavoprotein</keyword>
<reference evidence="5" key="1">
    <citation type="submission" date="2022-08" db="EMBL/GenBank/DDBJ databases">
        <title>Genome Sequence of the sulphate-reducing bacterium, Pseudodesulfovibrio portus JCM14722.</title>
        <authorList>
            <person name="Kondo R."/>
            <person name="Kataoka T."/>
        </authorList>
    </citation>
    <scope>NUCLEOTIDE SEQUENCE</scope>
    <source>
        <strain evidence="5">JCM 14722</strain>
    </source>
</reference>
<keyword evidence="3" id="KW-0560">Oxidoreductase</keyword>
<evidence type="ECO:0000256" key="1">
    <source>
        <dbReference type="ARBA" id="ARBA00022630"/>
    </source>
</evidence>
<organism evidence="5 6">
    <name type="scientific">Pseudodesulfovibrio portus</name>
    <dbReference type="NCBI Taxonomy" id="231439"/>
    <lineage>
        <taxon>Bacteria</taxon>
        <taxon>Pseudomonadati</taxon>
        <taxon>Thermodesulfobacteriota</taxon>
        <taxon>Desulfovibrionia</taxon>
        <taxon>Desulfovibrionales</taxon>
        <taxon>Desulfovibrionaceae</taxon>
    </lineage>
</organism>
<dbReference type="PANTHER" id="PTHR32332">
    <property type="entry name" value="2-NITROPROPANE DIOXYGENASE"/>
    <property type="match status" value="1"/>
</dbReference>
<dbReference type="RefSeq" id="WP_264982523.1">
    <property type="nucleotide sequence ID" value="NZ_AP026708.1"/>
</dbReference>
<dbReference type="Proteomes" id="UP001061361">
    <property type="component" value="Chromosome"/>
</dbReference>
<dbReference type="InterPro" id="IPR004136">
    <property type="entry name" value="NMO"/>
</dbReference>
<keyword evidence="5" id="KW-0223">Dioxygenase</keyword>